<feature type="domain" description="DZANK-type" evidence="2">
    <location>
        <begin position="3"/>
        <end position="114"/>
    </location>
</feature>
<organism evidence="3 4">
    <name type="scientific">Clostridium grantii DSM 8605</name>
    <dbReference type="NCBI Taxonomy" id="1121316"/>
    <lineage>
        <taxon>Bacteria</taxon>
        <taxon>Bacillati</taxon>
        <taxon>Bacillota</taxon>
        <taxon>Clostridia</taxon>
        <taxon>Eubacteriales</taxon>
        <taxon>Clostridiaceae</taxon>
        <taxon>Clostridium</taxon>
    </lineage>
</organism>
<evidence type="ECO:0000313" key="3">
    <source>
        <dbReference type="EMBL" id="SHH13078.1"/>
    </source>
</evidence>
<dbReference type="AlphaFoldDB" id="A0A1M5QGL7"/>
<dbReference type="InterPro" id="IPR025874">
    <property type="entry name" value="DZR"/>
</dbReference>
<keyword evidence="4" id="KW-1185">Reference proteome</keyword>
<feature type="compositionally biased region" description="Basic and acidic residues" evidence="1">
    <location>
        <begin position="45"/>
        <end position="55"/>
    </location>
</feature>
<reference evidence="3 4" key="1">
    <citation type="submission" date="2016-11" db="EMBL/GenBank/DDBJ databases">
        <authorList>
            <person name="Jaros S."/>
            <person name="Januszkiewicz K."/>
            <person name="Wedrychowicz H."/>
        </authorList>
    </citation>
    <scope>NUCLEOTIDE SEQUENCE [LARGE SCALE GENOMIC DNA]</scope>
    <source>
        <strain evidence="3 4">DSM 8605</strain>
    </source>
</reference>
<sequence>MNCGNCGSKLRAGASFCIVCGADVEEATNESLSVDSSDSTQRTENPIKEIQRQEEENNQPQDKLKEQKREETKYAEPERVNNEEFKQEYIEQFIVCHKCGNRVIKGSRFCNRCGKTL</sequence>
<evidence type="ECO:0000313" key="4">
    <source>
        <dbReference type="Proteomes" id="UP000184447"/>
    </source>
</evidence>
<name>A0A1M5QGL7_9CLOT</name>
<dbReference type="RefSeq" id="WP_073335841.1">
    <property type="nucleotide sequence ID" value="NZ_FQXM01000002.1"/>
</dbReference>
<dbReference type="EMBL" id="FQXM01000002">
    <property type="protein sequence ID" value="SHH13078.1"/>
    <property type="molecule type" value="Genomic_DNA"/>
</dbReference>
<evidence type="ECO:0000259" key="2">
    <source>
        <dbReference type="Pfam" id="PF12773"/>
    </source>
</evidence>
<dbReference type="Pfam" id="PF12773">
    <property type="entry name" value="DZR"/>
    <property type="match status" value="1"/>
</dbReference>
<feature type="compositionally biased region" description="Polar residues" evidence="1">
    <location>
        <begin position="29"/>
        <end position="44"/>
    </location>
</feature>
<proteinExistence type="predicted"/>
<gene>
    <name evidence="3" type="ORF">SAMN02745207_00076</name>
</gene>
<feature type="compositionally biased region" description="Basic and acidic residues" evidence="1">
    <location>
        <begin position="62"/>
        <end position="79"/>
    </location>
</feature>
<accession>A0A1M5QGL7</accession>
<dbReference type="Proteomes" id="UP000184447">
    <property type="component" value="Unassembled WGS sequence"/>
</dbReference>
<dbReference type="STRING" id="1121316.SAMN02745207_00076"/>
<feature type="region of interest" description="Disordered" evidence="1">
    <location>
        <begin position="29"/>
        <end position="79"/>
    </location>
</feature>
<protein>
    <submittedName>
        <fullName evidence="3">Double zinc ribbon</fullName>
    </submittedName>
</protein>
<evidence type="ECO:0000256" key="1">
    <source>
        <dbReference type="SAM" id="MobiDB-lite"/>
    </source>
</evidence>